<dbReference type="EMBL" id="CAJNON010000340">
    <property type="protein sequence ID" value="CAF1206805.1"/>
    <property type="molecule type" value="Genomic_DNA"/>
</dbReference>
<name>A0A819VN21_9BILA</name>
<sequence>MDNPFLKRILSKDLSIADLHRLKDETGKILALPNNDSKVGLKYNLLQSLLDYVNHTEKPVINAAGAPVNDNSKYMIVTRMKKYGLWMHYLNDDSLYGWIKRMMAIPILPVTKMEEAFQLIEKEKKTDGKLKQFIPQLNQMLFYYKKQWLAPSMIKMVCVYNKSKRTNN</sequence>
<gene>
    <name evidence="3" type="ORF">KXQ929_LOCUS35109</name>
    <name evidence="2" type="ORF">OKA104_LOCUS18790</name>
    <name evidence="1" type="ORF">VCS650_LOCUS25954</name>
</gene>
<dbReference type="OrthoDB" id="10034274at2759"/>
<evidence type="ECO:0000313" key="3">
    <source>
        <dbReference type="EMBL" id="CAF4111517.1"/>
    </source>
</evidence>
<accession>A0A819VN21</accession>
<comment type="caution">
    <text evidence="3">The sequence shown here is derived from an EMBL/GenBank/DDBJ whole genome shotgun (WGS) entry which is preliminary data.</text>
</comment>
<organism evidence="3 4">
    <name type="scientific">Adineta steineri</name>
    <dbReference type="NCBI Taxonomy" id="433720"/>
    <lineage>
        <taxon>Eukaryota</taxon>
        <taxon>Metazoa</taxon>
        <taxon>Spiralia</taxon>
        <taxon>Gnathifera</taxon>
        <taxon>Rotifera</taxon>
        <taxon>Eurotatoria</taxon>
        <taxon>Bdelloidea</taxon>
        <taxon>Adinetida</taxon>
        <taxon>Adinetidae</taxon>
        <taxon>Adineta</taxon>
    </lineage>
</organism>
<dbReference type="EMBL" id="CAJOAY010001182">
    <property type="protein sequence ID" value="CAF3806309.1"/>
    <property type="molecule type" value="Genomic_DNA"/>
</dbReference>
<dbReference type="Proteomes" id="UP000663868">
    <property type="component" value="Unassembled WGS sequence"/>
</dbReference>
<evidence type="ECO:0000313" key="1">
    <source>
        <dbReference type="EMBL" id="CAF1206805.1"/>
    </source>
</evidence>
<dbReference type="EMBL" id="CAJOBB010004991">
    <property type="protein sequence ID" value="CAF4111517.1"/>
    <property type="molecule type" value="Genomic_DNA"/>
</dbReference>
<proteinExistence type="predicted"/>
<dbReference type="Proteomes" id="UP000663891">
    <property type="component" value="Unassembled WGS sequence"/>
</dbReference>
<dbReference type="Proteomes" id="UP000663881">
    <property type="component" value="Unassembled WGS sequence"/>
</dbReference>
<reference evidence="3" key="1">
    <citation type="submission" date="2021-02" db="EMBL/GenBank/DDBJ databases">
        <authorList>
            <person name="Nowell W R."/>
        </authorList>
    </citation>
    <scope>NUCLEOTIDE SEQUENCE</scope>
</reference>
<protein>
    <submittedName>
        <fullName evidence="3">Uncharacterized protein</fullName>
    </submittedName>
</protein>
<dbReference type="AlphaFoldDB" id="A0A819VN21"/>
<evidence type="ECO:0000313" key="2">
    <source>
        <dbReference type="EMBL" id="CAF3806309.1"/>
    </source>
</evidence>
<evidence type="ECO:0000313" key="4">
    <source>
        <dbReference type="Proteomes" id="UP000663868"/>
    </source>
</evidence>